<dbReference type="Proteomes" id="UP000002051">
    <property type="component" value="Unassembled WGS sequence"/>
</dbReference>
<evidence type="ECO:0000313" key="2">
    <source>
        <dbReference type="EnsemblPlants" id="KEH24012"/>
    </source>
</evidence>
<sequence length="196" mass="22014">MVLPSHLRCAGYGTGWSFLHLAHSITLSELQMVLYLSSKIHPSSVIGFLFGMRCPSNYAGDTVAIGMLTSDYQCLVMRDVDLGCYRNFKEGRGTLYISLFYQIRIVLSLGSALEMALLSGVGYNEFSFTLYDCHVAFAVDKYALRLCRLFLILLVLTVSSPIIQHPVVGICFVLDDAIFWTWTFKFADMQAVMSWS</sequence>
<proteinExistence type="predicted"/>
<protein>
    <submittedName>
        <fullName evidence="1 2">Uncharacterized protein</fullName>
    </submittedName>
</protein>
<evidence type="ECO:0000313" key="3">
    <source>
        <dbReference type="Proteomes" id="UP000002051"/>
    </source>
</evidence>
<organism evidence="1 3">
    <name type="scientific">Medicago truncatula</name>
    <name type="common">Barrel medic</name>
    <name type="synonym">Medicago tribuloides</name>
    <dbReference type="NCBI Taxonomy" id="3880"/>
    <lineage>
        <taxon>Eukaryota</taxon>
        <taxon>Viridiplantae</taxon>
        <taxon>Streptophyta</taxon>
        <taxon>Embryophyta</taxon>
        <taxon>Tracheophyta</taxon>
        <taxon>Spermatophyta</taxon>
        <taxon>Magnoliopsida</taxon>
        <taxon>eudicotyledons</taxon>
        <taxon>Gunneridae</taxon>
        <taxon>Pentapetalae</taxon>
        <taxon>rosids</taxon>
        <taxon>fabids</taxon>
        <taxon>Fabales</taxon>
        <taxon>Fabaceae</taxon>
        <taxon>Papilionoideae</taxon>
        <taxon>50 kb inversion clade</taxon>
        <taxon>NPAAA clade</taxon>
        <taxon>Hologalegina</taxon>
        <taxon>IRL clade</taxon>
        <taxon>Trifolieae</taxon>
        <taxon>Medicago</taxon>
    </lineage>
</organism>
<reference evidence="1 3" key="1">
    <citation type="journal article" date="2011" name="Nature">
        <title>The Medicago genome provides insight into the evolution of rhizobial symbioses.</title>
        <authorList>
            <person name="Young N.D."/>
            <person name="Debelle F."/>
            <person name="Oldroyd G.E."/>
            <person name="Geurts R."/>
            <person name="Cannon S.B."/>
            <person name="Udvardi M.K."/>
            <person name="Benedito V.A."/>
            <person name="Mayer K.F."/>
            <person name="Gouzy J."/>
            <person name="Schoof H."/>
            <person name="Van de Peer Y."/>
            <person name="Proost S."/>
            <person name="Cook D.R."/>
            <person name="Meyers B.C."/>
            <person name="Spannagl M."/>
            <person name="Cheung F."/>
            <person name="De Mita S."/>
            <person name="Krishnakumar V."/>
            <person name="Gundlach H."/>
            <person name="Zhou S."/>
            <person name="Mudge J."/>
            <person name="Bharti A.K."/>
            <person name="Murray J.D."/>
            <person name="Naoumkina M.A."/>
            <person name="Rosen B."/>
            <person name="Silverstein K.A."/>
            <person name="Tang H."/>
            <person name="Rombauts S."/>
            <person name="Zhao P.X."/>
            <person name="Zhou P."/>
            <person name="Barbe V."/>
            <person name="Bardou P."/>
            <person name="Bechner M."/>
            <person name="Bellec A."/>
            <person name="Berger A."/>
            <person name="Berges H."/>
            <person name="Bidwell S."/>
            <person name="Bisseling T."/>
            <person name="Choisne N."/>
            <person name="Couloux A."/>
            <person name="Denny R."/>
            <person name="Deshpande S."/>
            <person name="Dai X."/>
            <person name="Doyle J.J."/>
            <person name="Dudez A.M."/>
            <person name="Farmer A.D."/>
            <person name="Fouteau S."/>
            <person name="Franken C."/>
            <person name="Gibelin C."/>
            <person name="Gish J."/>
            <person name="Goldstein S."/>
            <person name="Gonzalez A.J."/>
            <person name="Green P.J."/>
            <person name="Hallab A."/>
            <person name="Hartog M."/>
            <person name="Hua A."/>
            <person name="Humphray S.J."/>
            <person name="Jeong D.H."/>
            <person name="Jing Y."/>
            <person name="Jocker A."/>
            <person name="Kenton S.M."/>
            <person name="Kim D.J."/>
            <person name="Klee K."/>
            <person name="Lai H."/>
            <person name="Lang C."/>
            <person name="Lin S."/>
            <person name="Macmil S.L."/>
            <person name="Magdelenat G."/>
            <person name="Matthews L."/>
            <person name="McCorrison J."/>
            <person name="Monaghan E.L."/>
            <person name="Mun J.H."/>
            <person name="Najar F.Z."/>
            <person name="Nicholson C."/>
            <person name="Noirot C."/>
            <person name="O'Bleness M."/>
            <person name="Paule C.R."/>
            <person name="Poulain J."/>
            <person name="Prion F."/>
            <person name="Qin B."/>
            <person name="Qu C."/>
            <person name="Retzel E.F."/>
            <person name="Riddle C."/>
            <person name="Sallet E."/>
            <person name="Samain S."/>
            <person name="Samson N."/>
            <person name="Sanders I."/>
            <person name="Saurat O."/>
            <person name="Scarpelli C."/>
            <person name="Schiex T."/>
            <person name="Segurens B."/>
            <person name="Severin A.J."/>
            <person name="Sherrier D.J."/>
            <person name="Shi R."/>
            <person name="Sims S."/>
            <person name="Singer S.R."/>
            <person name="Sinharoy S."/>
            <person name="Sterck L."/>
            <person name="Viollet A."/>
            <person name="Wang B.B."/>
            <person name="Wang K."/>
            <person name="Wang M."/>
            <person name="Wang X."/>
            <person name="Warfsmann J."/>
            <person name="Weissenbach J."/>
            <person name="White D.D."/>
            <person name="White J.D."/>
            <person name="Wiley G.B."/>
            <person name="Wincker P."/>
            <person name="Xing Y."/>
            <person name="Yang L."/>
            <person name="Yao Z."/>
            <person name="Ying F."/>
            <person name="Zhai J."/>
            <person name="Zhou L."/>
            <person name="Zuber A."/>
            <person name="Denarie J."/>
            <person name="Dixon R.A."/>
            <person name="May G.D."/>
            <person name="Schwartz D.C."/>
            <person name="Rogers J."/>
            <person name="Quetier F."/>
            <person name="Town C.D."/>
            <person name="Roe B.A."/>
        </authorList>
    </citation>
    <scope>NUCLEOTIDE SEQUENCE [LARGE SCALE GENOMIC DNA]</scope>
    <source>
        <strain evidence="1">A17</strain>
        <strain evidence="2 3">cv. Jemalong A17</strain>
    </source>
</reference>
<dbReference type="EMBL" id="CM001223">
    <property type="protein sequence ID" value="KEH24012.1"/>
    <property type="molecule type" value="Genomic_DNA"/>
</dbReference>
<accession>A0A072U2S0</accession>
<dbReference type="HOGENOM" id="CLU_1392094_0_0_1"/>
<gene>
    <name evidence="1" type="ordered locus">MTR_7g100953</name>
</gene>
<name>A0A072U2S0_MEDTR</name>
<evidence type="ECO:0000313" key="1">
    <source>
        <dbReference type="EMBL" id="KEH24012.1"/>
    </source>
</evidence>
<dbReference type="AlphaFoldDB" id="A0A072U2S0"/>
<reference evidence="2" key="3">
    <citation type="submission" date="2015-04" db="UniProtKB">
        <authorList>
            <consortium name="EnsemblPlants"/>
        </authorList>
    </citation>
    <scope>IDENTIFICATION</scope>
    <source>
        <strain evidence="2">cv. Jemalong A17</strain>
    </source>
</reference>
<dbReference type="EnsemblPlants" id="KEH24012">
    <property type="protein sequence ID" value="KEH24012"/>
    <property type="gene ID" value="MTR_7g100953"/>
</dbReference>
<keyword evidence="3" id="KW-1185">Reference proteome</keyword>
<reference evidence="1 3" key="2">
    <citation type="journal article" date="2014" name="BMC Genomics">
        <title>An improved genome release (version Mt4.0) for the model legume Medicago truncatula.</title>
        <authorList>
            <person name="Tang H."/>
            <person name="Krishnakumar V."/>
            <person name="Bidwell S."/>
            <person name="Rosen B."/>
            <person name="Chan A."/>
            <person name="Zhou S."/>
            <person name="Gentzbittel L."/>
            <person name="Childs K.L."/>
            <person name="Yandell M."/>
            <person name="Gundlach H."/>
            <person name="Mayer K.F."/>
            <person name="Schwartz D.C."/>
            <person name="Town C.D."/>
        </authorList>
    </citation>
    <scope>GENOME REANNOTATION</scope>
    <source>
        <strain evidence="1">A17</strain>
        <strain evidence="2 3">cv. Jemalong A17</strain>
    </source>
</reference>